<dbReference type="RefSeq" id="WP_013565053.1">
    <property type="nucleotide sequence ID" value="NC_014962.1"/>
</dbReference>
<evidence type="ECO:0000313" key="3">
    <source>
        <dbReference type="EMBL" id="ADV62765.1"/>
    </source>
</evidence>
<organism evidence="3 4">
    <name type="scientific">Isosphaera pallida (strain ATCC 43644 / DSM 9630 / IS1B)</name>
    <dbReference type="NCBI Taxonomy" id="575540"/>
    <lineage>
        <taxon>Bacteria</taxon>
        <taxon>Pseudomonadati</taxon>
        <taxon>Planctomycetota</taxon>
        <taxon>Planctomycetia</taxon>
        <taxon>Isosphaerales</taxon>
        <taxon>Isosphaeraceae</taxon>
        <taxon>Isosphaera</taxon>
    </lineage>
</organism>
<dbReference type="HOGENOM" id="CLU_239108_0_0_0"/>
<feature type="domain" description="PASTA" evidence="2">
    <location>
        <begin position="1354"/>
        <end position="1417"/>
    </location>
</feature>
<accession>E8R508</accession>
<reference evidence="3 4" key="2">
    <citation type="journal article" date="2011" name="Stand. Genomic Sci.">
        <title>Complete genome sequence of Isosphaera pallida type strain (IS1B).</title>
        <authorList>
            <consortium name="US DOE Joint Genome Institute (JGI-PGF)"/>
            <person name="Goker M."/>
            <person name="Cleland D."/>
            <person name="Saunders E."/>
            <person name="Lapidus A."/>
            <person name="Nolan M."/>
            <person name="Lucas S."/>
            <person name="Hammon N."/>
            <person name="Deshpande S."/>
            <person name="Cheng J.F."/>
            <person name="Tapia R."/>
            <person name="Han C."/>
            <person name="Goodwin L."/>
            <person name="Pitluck S."/>
            <person name="Liolios K."/>
            <person name="Pagani I."/>
            <person name="Ivanova N."/>
            <person name="Mavromatis K."/>
            <person name="Pati A."/>
            <person name="Chen A."/>
            <person name="Palaniappan K."/>
            <person name="Land M."/>
            <person name="Hauser L."/>
            <person name="Chang Y.J."/>
            <person name="Jeffries C.D."/>
            <person name="Detter J.C."/>
            <person name="Beck B."/>
            <person name="Woyke T."/>
            <person name="Bristow J."/>
            <person name="Eisen J.A."/>
            <person name="Markowitz V."/>
            <person name="Hugenholtz P."/>
            <person name="Kyrpides N.C."/>
            <person name="Klenk H.P."/>
        </authorList>
    </citation>
    <scope>NUCLEOTIDE SEQUENCE [LARGE SCALE GENOMIC DNA]</scope>
    <source>
        <strain evidence="4">ATCC 43644 / DSM 9630 / IS1B</strain>
    </source>
</reference>
<dbReference type="InterPro" id="IPR005543">
    <property type="entry name" value="PASTA_dom"/>
</dbReference>
<evidence type="ECO:0000256" key="1">
    <source>
        <dbReference type="SAM" id="MobiDB-lite"/>
    </source>
</evidence>
<name>E8R508_ISOPI</name>
<dbReference type="Pfam" id="PF03793">
    <property type="entry name" value="PASTA"/>
    <property type="match status" value="7"/>
</dbReference>
<evidence type="ECO:0000313" key="4">
    <source>
        <dbReference type="Proteomes" id="UP000008631"/>
    </source>
</evidence>
<feature type="domain" description="PASTA" evidence="2">
    <location>
        <begin position="1099"/>
        <end position="1158"/>
    </location>
</feature>
<sequence>MIGWVWLVAGSLGESAGGQETQAIPSSRVELVNPSDETAAVWLRAEVVEASGQRSWLPGPPESLQTPPRLILLPPRSRQLLTRSTDNGVSQASPPAPEPIVAWNVTRLRIWSETESGWTWTTYRDRDWRPVAAASESGSQTAQAATPPPTVALTLPEPPRPRRFVERLVSFRNLTEEPLRVEGMARRSREGRAEWVAWEPVTIAPGETIAARDERGLPLRASRLKVKATGPTTRFLASWERPLWLIESVPSVGRSEWAESIGRVVVAFGVRKPSPSRDGFVSGDGSTPPERVLVASVRPVTLTVRGATTLPLAARIPWNFESGGSDQLNQPDVAPHQPRQTATGSWVSLEEGRARLEFRLIGGPDGLGLIRDPEIDRLGSSGRQRRVEPLRSEGLETRARRQGNQTLWTISGPAAAILESRGEGTRSLWLATRDGRGLYRVDLPPPRLDTQLELTRYDTIRGWVLILQCQQVWPGFRIEAAWVDRPDQPGRFELVGTQPGSWLRFGDATPRGAVVWTRLVWSGPPAGASNGALRLRLVNPDGSRSRAVEWRVQDNRLLLSGREWSEAQLAPLDEPTRVPTIVGLNPIQAEREAGRAGLRLDGRDASGRRIDFTTGIERPDAWRVVAQGWPADSWARRGRALVARLEPVAGGDAQLVSGKASHAVASPTSFGEAARSVRLERLADAFGVALLAGGRTADNIAAKIENPRHAAMEIEDPAAILPDESLLEGQAEAEVWLDGPTTALRGGGARFVGVDPSLTAERVLALELALGGIDALGSVGRSTPTGLVGRAIAEAIRTHEPEFVARAGRGAGPDDLPAELVLDTVARNLGIVLSPDQRDQARLDWSRWAGSLGDGRGRAEALDLDGDGQMADDAACWAWGWLVRAGLDNPATHLRRALAATRTHGAPGVVEVVWLADRRFETAWTAFSSSSAALAGGGDPLTIQGRVLGDPREVRGTLTASERLIGLSADEVAVPAVVGESAETAIRWLFNAGLNTLGHESLFRTDRIDEVRPEPGTWVRPGTAVALVGSRPAPRLVELNWREARERAVAWKLDLEPIVPQGEGVPRIEVSDRDRIRAQSPEPGRPVIAGGSLKVELARPVPNLINATLDEAINRAAQAGFAVRRAAEALGEDRVVEQQPAPGEALALGQPIQLAVQRVVPDVTGKTFAEAREILARRKLEPDPAARQWLDRPDIRVRSQSPEAGAALFLPEGSVGPASREITLTPGRRVPNLVGDRAEDARETLERLELVGRVAAGWIDDVPLKVVAQEPPEGTIVPLNASVILKLAPQGALVPDVTGMRLAQAIDTLRKAGLEAETIPGANPEEDVVVAQTPPPFGPGQPSHLPLGGRVKLDARVVVPDLSGQISLREARQRLEPLGLEPLDAQGLPDSLVVVGQSPAAGDLVPRGSKLRLELKVRVPRLERAPFEVVARWAEANRIDLDPSIRPPRDRDQVIAQSVEPGTLIALRDTVKLTLGREVPQLVGLSVAQAEEALKRLGLEFRFADVEGADGLGQPRASDKIVGPIQPSPGSLVEPGTVINLGRAVARVPQVVGLTYGEAFALLRGREGFNVAYREADDPRDGDRVTNQIPRAGESVPRGSEIKLDTRMSLPSLVGLSLDQARRKLSDLGLTVELTVDGLPSDKVLEQQPGPGAPVPPRAVVRLTPGFTPPRLIGLDLDQAERLLEQIDARGRVSQFREVFSRDPKRIGRSIVTDQTPPPDRPVRRGTPIRMSVSKYVDEEDLAAPSLVAPRPASRPDEPF</sequence>
<feature type="region of interest" description="Disordered" evidence="1">
    <location>
        <begin position="1708"/>
        <end position="1760"/>
    </location>
</feature>
<feature type="domain" description="PASTA" evidence="2">
    <location>
        <begin position="1288"/>
        <end position="1349"/>
    </location>
</feature>
<reference key="1">
    <citation type="submission" date="2010-11" db="EMBL/GenBank/DDBJ databases">
        <title>The complete sequence of chromosome of Isophaera pallida ATCC 43644.</title>
        <authorList>
            <consortium name="US DOE Joint Genome Institute (JGI-PGF)"/>
            <person name="Lucas S."/>
            <person name="Copeland A."/>
            <person name="Lapidus A."/>
            <person name="Bruce D."/>
            <person name="Goodwin L."/>
            <person name="Pitluck S."/>
            <person name="Kyrpides N."/>
            <person name="Mavromatis K."/>
            <person name="Pagani I."/>
            <person name="Ivanova N."/>
            <person name="Saunders E."/>
            <person name="Brettin T."/>
            <person name="Detter J.C."/>
            <person name="Han C."/>
            <person name="Tapia R."/>
            <person name="Land M."/>
            <person name="Hauser L."/>
            <person name="Markowitz V."/>
            <person name="Cheng J.-F."/>
            <person name="Hugenholtz P."/>
            <person name="Woyke T."/>
            <person name="Wu D."/>
            <person name="Eisen J.A."/>
        </authorList>
    </citation>
    <scope>NUCLEOTIDE SEQUENCE</scope>
    <source>
        <strain>ATCC 43644</strain>
    </source>
</reference>
<dbReference type="CDD" id="cd06577">
    <property type="entry name" value="PASTA_pknB"/>
    <property type="match status" value="8"/>
</dbReference>
<feature type="domain" description="PASTA" evidence="2">
    <location>
        <begin position="1605"/>
        <end position="1667"/>
    </location>
</feature>
<feature type="domain" description="PASTA" evidence="2">
    <location>
        <begin position="1542"/>
        <end position="1604"/>
    </location>
</feature>
<dbReference type="InParanoid" id="E8R508"/>
<keyword evidence="4" id="KW-1185">Reference proteome</keyword>
<dbReference type="SMART" id="SM00740">
    <property type="entry name" value="PASTA"/>
    <property type="match status" value="8"/>
</dbReference>
<dbReference type="Proteomes" id="UP000008631">
    <property type="component" value="Chromosome"/>
</dbReference>
<feature type="region of interest" description="Disordered" evidence="1">
    <location>
        <begin position="133"/>
        <end position="157"/>
    </location>
</feature>
<dbReference type="KEGG" id="ipa:Isop_2187"/>
<evidence type="ECO:0000259" key="2">
    <source>
        <dbReference type="PROSITE" id="PS51178"/>
    </source>
</evidence>
<protein>
    <submittedName>
        <fullName evidence="3">PASTA domain containing protein</fullName>
    </submittedName>
</protein>
<proteinExistence type="predicted"/>
<dbReference type="PROSITE" id="PS51178">
    <property type="entry name" value="PASTA"/>
    <property type="match status" value="5"/>
</dbReference>
<dbReference type="EMBL" id="CP002353">
    <property type="protein sequence ID" value="ADV62765.1"/>
    <property type="molecule type" value="Genomic_DNA"/>
</dbReference>
<dbReference type="Gene3D" id="3.30.10.20">
    <property type="match status" value="8"/>
</dbReference>
<gene>
    <name evidence="3" type="ordered locus">Isop_2187</name>
</gene>
<feature type="region of interest" description="Disordered" evidence="1">
    <location>
        <begin position="323"/>
        <end position="344"/>
    </location>
</feature>
<dbReference type="eggNOG" id="COG2815">
    <property type="taxonomic scope" value="Bacteria"/>
</dbReference>
<dbReference type="STRING" id="575540.Isop_2187"/>
<feature type="compositionally biased region" description="Low complexity" evidence="1">
    <location>
        <begin position="140"/>
        <end position="155"/>
    </location>
</feature>